<dbReference type="InterPro" id="IPR009776">
    <property type="entry name" value="Spore_0_M"/>
</dbReference>
<dbReference type="Pfam" id="PF07070">
    <property type="entry name" value="Spo0M"/>
    <property type="match status" value="1"/>
</dbReference>
<dbReference type="Proteomes" id="UP000195573">
    <property type="component" value="Chromosome"/>
</dbReference>
<evidence type="ECO:0000313" key="1">
    <source>
        <dbReference type="EMBL" id="ART76495.1"/>
    </source>
</evidence>
<protein>
    <submittedName>
        <fullName evidence="1 2">Sporulation protein</fullName>
    </submittedName>
</protein>
<evidence type="ECO:0000313" key="3">
    <source>
        <dbReference type="Proteomes" id="UP000195573"/>
    </source>
</evidence>
<name>A0A1Y0CNS5_9BACI</name>
<dbReference type="PANTHER" id="PTHR40053">
    <property type="entry name" value="SPORULATION-CONTROL PROTEIN SPO0M"/>
    <property type="match status" value="1"/>
</dbReference>
<dbReference type="GeneID" id="96738901"/>
<keyword evidence="3" id="KW-1185">Reference proteome</keyword>
<evidence type="ECO:0000313" key="4">
    <source>
        <dbReference type="Proteomes" id="UP000323393"/>
    </source>
</evidence>
<dbReference type="KEGG" id="bhk:B4U37_10770"/>
<dbReference type="PANTHER" id="PTHR40053:SF1">
    <property type="entry name" value="SPORULATION-CONTROL PROTEIN SPO0M"/>
    <property type="match status" value="1"/>
</dbReference>
<reference evidence="2 4" key="2">
    <citation type="submission" date="2019-08" db="EMBL/GenBank/DDBJ databases">
        <title>Bacillus genomes from the desert of Cuatro Cienegas, Coahuila.</title>
        <authorList>
            <person name="Olmedo-Alvarez G."/>
        </authorList>
    </citation>
    <scope>NUCLEOTIDE SEQUENCE [LARGE SCALE GENOMIC DNA]</scope>
    <source>
        <strain evidence="2 4">CH88_3T</strain>
    </source>
</reference>
<reference evidence="1 3" key="1">
    <citation type="submission" date="2017-04" db="EMBL/GenBank/DDBJ databases">
        <title>Complete Genome Sequence of the Bacillus horikoshii 20a strain from Cuatro Cienegas, Coahuila, Mexico.</title>
        <authorList>
            <person name="Zarza E."/>
            <person name="Alcaraz L.D."/>
            <person name="Aguilar-Salinas B."/>
            <person name="Islas A."/>
            <person name="Olmedo-Alvarez G."/>
        </authorList>
    </citation>
    <scope>NUCLEOTIDE SEQUENCE [LARGE SCALE GENOMIC DNA]</scope>
    <source>
        <strain evidence="1 3">20a</strain>
    </source>
</reference>
<dbReference type="AlphaFoldDB" id="A0A1Y0CNS5"/>
<dbReference type="RefSeq" id="WP_088018217.1">
    <property type="nucleotide sequence ID" value="NZ_CP020880.1"/>
</dbReference>
<gene>
    <name evidence="1" type="ORF">B4U37_10770</name>
    <name evidence="2" type="ORF">FZC74_15160</name>
</gene>
<evidence type="ECO:0000313" key="2">
    <source>
        <dbReference type="EMBL" id="TYS57765.1"/>
    </source>
</evidence>
<sequence>MSFFNKALASVGIGAAKVDTKLVESSFVSGEEIRGIVEITGGSVEQQIDEIYLTLLTNYIKESNDTKVHKQAVLEKKKIVDPFVIGVNETKEIPFTITLPHDTPVSMGNTKVWLQTGLDIKNAVDPSDKDVVQVKPSPLISTILSAAEQLGFRLRKVECEAAPYRWKNHFPFIQEFEFVPTSGPFRGKLDEIEMIFSNNNGSSVELILQVDRKVRGLGSFLSEALEMDETFIKLRVTNQDLPGFKQQLESTIRRYC</sequence>
<proteinExistence type="predicted"/>
<dbReference type="Proteomes" id="UP000323393">
    <property type="component" value="Unassembled WGS sequence"/>
</dbReference>
<organism evidence="2 4">
    <name type="scientific">Sutcliffiella horikoshii</name>
    <dbReference type="NCBI Taxonomy" id="79883"/>
    <lineage>
        <taxon>Bacteria</taxon>
        <taxon>Bacillati</taxon>
        <taxon>Bacillota</taxon>
        <taxon>Bacilli</taxon>
        <taxon>Bacillales</taxon>
        <taxon>Bacillaceae</taxon>
        <taxon>Sutcliffiella</taxon>
    </lineage>
</organism>
<dbReference type="EMBL" id="CP020880">
    <property type="protein sequence ID" value="ART76495.1"/>
    <property type="molecule type" value="Genomic_DNA"/>
</dbReference>
<accession>A0A1Y0CNS5</accession>
<dbReference type="EMBL" id="VTEU01000006">
    <property type="protein sequence ID" value="TYS57765.1"/>
    <property type="molecule type" value="Genomic_DNA"/>
</dbReference>